<name>A0A0N7KYX9_9HYPH</name>
<protein>
    <recommendedName>
        <fullName evidence="7">Diaminobutyrate--2-oxoglutarate transaminase</fullName>
        <ecNumber evidence="7">2.6.1.76</ecNumber>
    </recommendedName>
    <alternativeName>
        <fullName evidence="7">DABA aminotransferase</fullName>
    </alternativeName>
</protein>
<dbReference type="RefSeq" id="WP_007068366.1">
    <property type="nucleotide sequence ID" value="NZ_BBWO01000027.1"/>
</dbReference>
<sequence>MNKPFKTSRFFTFEDHESNARGYCRSFEKVFVKAKGSSVWDEEGNRYIDFLSCCGALNYGHNDEHMKAGLIDHISRDGIASGLDLYTDVKRDFIDAFYRLVLAPRNLDYKLQFTGPTGANAVEAALKLARKVTKRTNVITFTNGFHGVTSGALAATGNRYNRMAPSIPLTGVTRLPYDGYMGDGISAADLYVKMLEDPSGGIDPPAAVIFETVQGEGGLNIASAGWCQRIVAAAHRAGALVIVDDIQAGCGRTGTFFSFETLGFTPDIVTLSKSLSGFGLPMSLVLIAPEYDVWSPAEHNGTFRGNSHAFVTARIALEKYWGGSGFEEAIAVKAEIVTNALTETARNLPQARLKGRGLMQGLDVGTRALASAISKRCFDQRLIIETAGPYDEVIKVLCPLTIEVDQLEEGLGIVRNAALELSGELSFA</sequence>
<dbReference type="NCBIfam" id="NF006733">
    <property type="entry name" value="PRK09264.1"/>
    <property type="match status" value="1"/>
</dbReference>
<dbReference type="Pfam" id="PF00202">
    <property type="entry name" value="Aminotran_3"/>
    <property type="match status" value="1"/>
</dbReference>
<dbReference type="EMBL" id="LC066396">
    <property type="protein sequence ID" value="BAT30969.1"/>
    <property type="molecule type" value="Genomic_DNA"/>
</dbReference>
<keyword evidence="3 7" id="KW-0032">Aminotransferase</keyword>
<evidence type="ECO:0000256" key="5">
    <source>
        <dbReference type="ARBA" id="ARBA00022898"/>
    </source>
</evidence>
<keyword evidence="5 6" id="KW-0663">Pyridoxal phosphate</keyword>
<dbReference type="GO" id="GO:0047307">
    <property type="term" value="F:diaminobutyrate-pyruvate transaminase activity"/>
    <property type="evidence" value="ECO:0007669"/>
    <property type="project" value="InterPro"/>
</dbReference>
<dbReference type="InterPro" id="IPR012773">
    <property type="entry name" value="Ectoine_EctB"/>
</dbReference>
<dbReference type="PROSITE" id="PS00600">
    <property type="entry name" value="AA_TRANSFER_CLASS_3"/>
    <property type="match status" value="1"/>
</dbReference>
<dbReference type="CDD" id="cd00610">
    <property type="entry name" value="OAT_like"/>
    <property type="match status" value="1"/>
</dbReference>
<dbReference type="Gene3D" id="3.90.1150.10">
    <property type="entry name" value="Aspartate Aminotransferase, domain 1"/>
    <property type="match status" value="1"/>
</dbReference>
<dbReference type="GO" id="GO:0030170">
    <property type="term" value="F:pyridoxal phosphate binding"/>
    <property type="evidence" value="ECO:0007669"/>
    <property type="project" value="InterPro"/>
</dbReference>
<dbReference type="SUPFAM" id="SSF53383">
    <property type="entry name" value="PLP-dependent transferases"/>
    <property type="match status" value="1"/>
</dbReference>
<dbReference type="OrthoDB" id="9801834at2"/>
<dbReference type="UniPathway" id="UPA00067">
    <property type="reaction ID" value="UER00121"/>
</dbReference>
<comment type="cofactor">
    <cofactor evidence="1 7">
        <name>pyridoxal 5'-phosphate</name>
        <dbReference type="ChEBI" id="CHEBI:597326"/>
    </cofactor>
</comment>
<proteinExistence type="inferred from homology"/>
<dbReference type="Gene3D" id="3.40.640.10">
    <property type="entry name" value="Type I PLP-dependent aspartate aminotransferase-like (Major domain)"/>
    <property type="match status" value="1"/>
</dbReference>
<dbReference type="PANTHER" id="PTHR43552">
    <property type="entry name" value="DIAMINOBUTYRATE--2-OXOGLUTARATE AMINOTRANSFERASE"/>
    <property type="match status" value="1"/>
</dbReference>
<dbReference type="InterPro" id="IPR015421">
    <property type="entry name" value="PyrdxlP-dep_Trfase_major"/>
</dbReference>
<dbReference type="NCBIfam" id="TIGR00709">
    <property type="entry name" value="dat"/>
    <property type="match status" value="1"/>
</dbReference>
<evidence type="ECO:0000313" key="8">
    <source>
        <dbReference type="EMBL" id="BAT30969.1"/>
    </source>
</evidence>
<dbReference type="InterPro" id="IPR015422">
    <property type="entry name" value="PyrdxlP-dep_Trfase_small"/>
</dbReference>
<dbReference type="AlphaFoldDB" id="A0A0N7KYX9"/>
<comment type="similarity">
    <text evidence="2 6">Belongs to the class-III pyridoxal-phosphate-dependent aminotransferase family.</text>
</comment>
<evidence type="ECO:0000256" key="2">
    <source>
        <dbReference type="ARBA" id="ARBA00008954"/>
    </source>
</evidence>
<dbReference type="PIRSF" id="PIRSF000521">
    <property type="entry name" value="Transaminase_4ab_Lys_Orn"/>
    <property type="match status" value="1"/>
</dbReference>
<evidence type="ECO:0000256" key="3">
    <source>
        <dbReference type="ARBA" id="ARBA00022576"/>
    </source>
</evidence>
<evidence type="ECO:0000256" key="1">
    <source>
        <dbReference type="ARBA" id="ARBA00001933"/>
    </source>
</evidence>
<comment type="pathway">
    <text evidence="7">Amine and polyamine biosynthesis; ectoine biosynthesis; L-ectoine from L-aspartate 4-semialdehyde: step 1/3.</text>
</comment>
<keyword evidence="4 7" id="KW-0808">Transferase</keyword>
<comment type="function">
    <text evidence="7">Catalyzes reversively the conversion of L-aspartate beta-semialdehyde (ASA) to L-2,4-diaminobutyrate (DABA) by transamination with L-glutamate.</text>
</comment>
<comment type="catalytic activity">
    <reaction evidence="7">
        <text>L-2,4-diaminobutanoate + 2-oxoglutarate = L-aspartate 4-semialdehyde + L-glutamate</text>
        <dbReference type="Rhea" id="RHEA:11160"/>
        <dbReference type="ChEBI" id="CHEBI:16810"/>
        <dbReference type="ChEBI" id="CHEBI:29985"/>
        <dbReference type="ChEBI" id="CHEBI:58761"/>
        <dbReference type="ChEBI" id="CHEBI:537519"/>
        <dbReference type="EC" id="2.6.1.76"/>
    </reaction>
</comment>
<dbReference type="InterPro" id="IPR049704">
    <property type="entry name" value="Aminotrans_3_PPA_site"/>
</dbReference>
<dbReference type="GO" id="GO:0019491">
    <property type="term" value="P:ectoine biosynthetic process"/>
    <property type="evidence" value="ECO:0007669"/>
    <property type="project" value="UniProtKB-UniPathway"/>
</dbReference>
<evidence type="ECO:0000256" key="4">
    <source>
        <dbReference type="ARBA" id="ARBA00022679"/>
    </source>
</evidence>
<dbReference type="PANTHER" id="PTHR43552:SF2">
    <property type="entry name" value="DIAMINOBUTYRATE--2-OXOGLUTARATE TRANSAMINASE"/>
    <property type="match status" value="1"/>
</dbReference>
<dbReference type="NCBIfam" id="TIGR02407">
    <property type="entry name" value="ectoine_ectB"/>
    <property type="match status" value="1"/>
</dbReference>
<evidence type="ECO:0000256" key="7">
    <source>
        <dbReference type="RuleBase" id="RU365034"/>
    </source>
</evidence>
<organism evidence="8">
    <name type="scientific">Fulvimarina pelagi</name>
    <dbReference type="NCBI Taxonomy" id="217511"/>
    <lineage>
        <taxon>Bacteria</taxon>
        <taxon>Pseudomonadati</taxon>
        <taxon>Pseudomonadota</taxon>
        <taxon>Alphaproteobacteria</taxon>
        <taxon>Hyphomicrobiales</taxon>
        <taxon>Aurantimonadaceae</taxon>
        <taxon>Fulvimarina</taxon>
    </lineage>
</organism>
<dbReference type="InterPro" id="IPR004637">
    <property type="entry name" value="Dat"/>
</dbReference>
<dbReference type="InterPro" id="IPR005814">
    <property type="entry name" value="Aminotrans_3"/>
</dbReference>
<dbReference type="GO" id="GO:0045303">
    <property type="term" value="F:diaminobutyrate-2-oxoglutarate transaminase activity"/>
    <property type="evidence" value="ECO:0007669"/>
    <property type="project" value="UniProtKB-EC"/>
</dbReference>
<dbReference type="EC" id="2.6.1.76" evidence="7"/>
<accession>A0A0N7KYX9</accession>
<reference evidence="8" key="1">
    <citation type="journal article" date="2015" name="Proc. Natl. Acad. Sci. U.S.A.">
        <title>Bacterial clade with the ribosomal RNA operon on a small plasmid rather than the chromosome.</title>
        <authorList>
            <person name="Anda M."/>
            <person name="Ohtsubo Y."/>
            <person name="Okubo T."/>
            <person name="Sugawara M."/>
            <person name="Nagata Y."/>
            <person name="Tsuda M."/>
            <person name="Minamisawa K."/>
            <person name="Mitsui H."/>
        </authorList>
    </citation>
    <scope>NUCLEOTIDE SEQUENCE</scope>
    <source>
        <strain evidence="8">DSM 15513</strain>
    </source>
</reference>
<dbReference type="InterPro" id="IPR015424">
    <property type="entry name" value="PyrdxlP-dep_Trfase"/>
</dbReference>
<evidence type="ECO:0000256" key="6">
    <source>
        <dbReference type="RuleBase" id="RU003560"/>
    </source>
</evidence>